<feature type="compositionally biased region" description="Low complexity" evidence="1">
    <location>
        <begin position="301"/>
        <end position="314"/>
    </location>
</feature>
<evidence type="ECO:0000256" key="1">
    <source>
        <dbReference type="SAM" id="MobiDB-lite"/>
    </source>
</evidence>
<feature type="region of interest" description="Disordered" evidence="1">
    <location>
        <begin position="214"/>
        <end position="258"/>
    </location>
</feature>
<sequence length="535" mass="56917">MRRATMERNADSKEISDRYWLIGSSTASILFHCAAFAVLSCSATLYPVVASPSANQVLWFYPSLLFGSRTVSSEVADTNTLSRTRREAPGPVSRPVPGRTEPPAATTRQGAAPVRQADPATVAAAERSVAQETPRELSLAALRVAPHPKASPPVKTEKVAHQFQNPLQPPAPAVVAQRQPPKEAEKQPDTPAVVRPHPGEAASLATPVAMPADQKENQALSTDSTRQGGHNFDRNPEGSNLLQPVNRGGSGAPTAGGAVVKEGEVGPALPAALSLKNESTRPQGVTHAATEHNGTGHRSPVVTTGGTVRDDGTVAGRKTLSASPARSASPVPQGAAKQAEPAVVARAPVQEVKPSAAEALERKAAAAPDQAKGLFSPPLTGDIKFELVARDDLLRGVKVTVGFRDFPRSRRGRLVSRAEAMRIRSMNPKIVMPGEKAIHAIIDHAAEGVYYLRVEPDRQQVSDVSITIRLFEGSSRARNKTVRVGALAGNRTVIRLMMPEGVVWEDSSAFSGSLEDSDSVTRFNSETGMEWKEYH</sequence>
<feature type="region of interest" description="Disordered" evidence="1">
    <location>
        <begin position="275"/>
        <end position="314"/>
    </location>
</feature>
<feature type="compositionally biased region" description="Polar residues" evidence="1">
    <location>
        <begin position="217"/>
        <end position="228"/>
    </location>
</feature>
<keyword evidence="2" id="KW-0812">Transmembrane</keyword>
<evidence type="ECO:0000313" key="3">
    <source>
        <dbReference type="EMBL" id="ABL00297.1"/>
    </source>
</evidence>
<name>A1ASH6_PELPD</name>
<dbReference type="EMBL" id="CP000482">
    <property type="protein sequence ID" value="ABL00297.1"/>
    <property type="molecule type" value="Genomic_DNA"/>
</dbReference>
<reference evidence="3 4" key="1">
    <citation type="submission" date="2006-10" db="EMBL/GenBank/DDBJ databases">
        <title>Complete sequence of chromosome of Pelobacter propionicus DSM 2379.</title>
        <authorList>
            <consortium name="US DOE Joint Genome Institute"/>
            <person name="Copeland A."/>
            <person name="Lucas S."/>
            <person name="Lapidus A."/>
            <person name="Barry K."/>
            <person name="Detter J.C."/>
            <person name="Glavina del Rio T."/>
            <person name="Hammon N."/>
            <person name="Israni S."/>
            <person name="Dalin E."/>
            <person name="Tice H."/>
            <person name="Pitluck S."/>
            <person name="Saunders E."/>
            <person name="Brettin T."/>
            <person name="Bruce D."/>
            <person name="Han C."/>
            <person name="Tapia R."/>
            <person name="Schmutz J."/>
            <person name="Larimer F."/>
            <person name="Land M."/>
            <person name="Hauser L."/>
            <person name="Kyrpides N."/>
            <person name="Kim E."/>
            <person name="Lovley D."/>
            <person name="Richardson P."/>
        </authorList>
    </citation>
    <scope>NUCLEOTIDE SEQUENCE [LARGE SCALE GENOMIC DNA]</scope>
    <source>
        <strain evidence="4">DSM 2379 / NBRC 103807 / OttBd1</strain>
    </source>
</reference>
<dbReference type="AlphaFoldDB" id="A1ASH6"/>
<organism evidence="3 4">
    <name type="scientific">Pelobacter propionicus (strain DSM 2379 / NBRC 103807 / OttBd1)</name>
    <dbReference type="NCBI Taxonomy" id="338966"/>
    <lineage>
        <taxon>Bacteria</taxon>
        <taxon>Pseudomonadati</taxon>
        <taxon>Thermodesulfobacteriota</taxon>
        <taxon>Desulfuromonadia</taxon>
        <taxon>Desulfuromonadales</taxon>
        <taxon>Desulfuromonadaceae</taxon>
        <taxon>Pelobacter</taxon>
    </lineage>
</organism>
<dbReference type="KEGG" id="ppd:Ppro_2694"/>
<evidence type="ECO:0000256" key="2">
    <source>
        <dbReference type="SAM" id="Phobius"/>
    </source>
</evidence>
<proteinExistence type="predicted"/>
<gene>
    <name evidence="3" type="ordered locus">Ppro_2694</name>
</gene>
<keyword evidence="2" id="KW-1133">Transmembrane helix</keyword>
<evidence type="ECO:0000313" key="4">
    <source>
        <dbReference type="Proteomes" id="UP000006732"/>
    </source>
</evidence>
<dbReference type="HOGENOM" id="CLU_508844_0_0_7"/>
<feature type="region of interest" description="Disordered" evidence="1">
    <location>
        <begin position="75"/>
        <end position="134"/>
    </location>
</feature>
<dbReference type="STRING" id="338966.Ppro_2694"/>
<accession>A1ASH6</accession>
<feature type="region of interest" description="Disordered" evidence="1">
    <location>
        <begin position="167"/>
        <end position="198"/>
    </location>
</feature>
<feature type="transmembrane region" description="Helical" evidence="2">
    <location>
        <begin position="20"/>
        <end position="46"/>
    </location>
</feature>
<keyword evidence="2" id="KW-0472">Membrane</keyword>
<keyword evidence="4" id="KW-1185">Reference proteome</keyword>
<protein>
    <submittedName>
        <fullName evidence="3">FHA domain containing protein</fullName>
    </submittedName>
</protein>
<dbReference type="Proteomes" id="UP000006732">
    <property type="component" value="Chromosome"/>
</dbReference>